<dbReference type="Pfam" id="PF01789">
    <property type="entry name" value="PsbP"/>
    <property type="match status" value="1"/>
</dbReference>
<comment type="caution">
    <text evidence="2">The sequence shown here is derived from an EMBL/GenBank/DDBJ whole genome shotgun (WGS) entry which is preliminary data.</text>
</comment>
<protein>
    <recommendedName>
        <fullName evidence="1">PsbP C-terminal domain-containing protein</fullName>
    </recommendedName>
</protein>
<dbReference type="Proteomes" id="UP001165060">
    <property type="component" value="Unassembled WGS sequence"/>
</dbReference>
<dbReference type="EMBL" id="BRYB01002663">
    <property type="protein sequence ID" value="GMI23573.1"/>
    <property type="molecule type" value="Genomic_DNA"/>
</dbReference>
<accession>A0ABQ6MCL4</accession>
<dbReference type="SUPFAM" id="SSF55724">
    <property type="entry name" value="Mog1p/PsbP-like"/>
    <property type="match status" value="1"/>
</dbReference>
<proteinExistence type="predicted"/>
<evidence type="ECO:0000313" key="2">
    <source>
        <dbReference type="EMBL" id="GMI23573.1"/>
    </source>
</evidence>
<reference evidence="2 3" key="1">
    <citation type="journal article" date="2023" name="Commun. Biol.">
        <title>Genome analysis of Parmales, the sister group of diatoms, reveals the evolutionary specialization of diatoms from phago-mixotrophs to photoautotrophs.</title>
        <authorList>
            <person name="Ban H."/>
            <person name="Sato S."/>
            <person name="Yoshikawa S."/>
            <person name="Yamada K."/>
            <person name="Nakamura Y."/>
            <person name="Ichinomiya M."/>
            <person name="Sato N."/>
            <person name="Blanc-Mathieu R."/>
            <person name="Endo H."/>
            <person name="Kuwata A."/>
            <person name="Ogata H."/>
        </authorList>
    </citation>
    <scope>NUCLEOTIDE SEQUENCE [LARGE SCALE GENOMIC DNA]</scope>
</reference>
<sequence>MLPAPAAAAPAADATYADEEYGFEFKYPKGYVRTEQELSDRRLLSLFLSPSSPNTSLFVAYTPVRDDFASLGSFGSCEAVGEMTILPKGEVGGTEVRSKMIEAGNYKGAYLYDYTVSVPSQPVRHLRTIFALRPRPQNVPTAGSMLVTITCQATEEAYGGVKGLFDEVVESYTVK</sequence>
<dbReference type="InterPro" id="IPR016123">
    <property type="entry name" value="Mog1/PsbP_a/b/a-sand"/>
</dbReference>
<dbReference type="Gene3D" id="3.40.1000.10">
    <property type="entry name" value="Mog1/PsbP, alpha/beta/alpha sandwich"/>
    <property type="match status" value="1"/>
</dbReference>
<name>A0ABQ6MCL4_9STRA</name>
<evidence type="ECO:0000259" key="1">
    <source>
        <dbReference type="Pfam" id="PF01789"/>
    </source>
</evidence>
<feature type="domain" description="PsbP C-terminal" evidence="1">
    <location>
        <begin position="15"/>
        <end position="174"/>
    </location>
</feature>
<dbReference type="InterPro" id="IPR002683">
    <property type="entry name" value="PsbP_C"/>
</dbReference>
<gene>
    <name evidence="2" type="ORF">TeGR_g1876</name>
</gene>
<organism evidence="2 3">
    <name type="scientific">Tetraparma gracilis</name>
    <dbReference type="NCBI Taxonomy" id="2962635"/>
    <lineage>
        <taxon>Eukaryota</taxon>
        <taxon>Sar</taxon>
        <taxon>Stramenopiles</taxon>
        <taxon>Ochrophyta</taxon>
        <taxon>Bolidophyceae</taxon>
        <taxon>Parmales</taxon>
        <taxon>Triparmaceae</taxon>
        <taxon>Tetraparma</taxon>
    </lineage>
</organism>
<evidence type="ECO:0000313" key="3">
    <source>
        <dbReference type="Proteomes" id="UP001165060"/>
    </source>
</evidence>
<keyword evidence="3" id="KW-1185">Reference proteome</keyword>